<keyword evidence="2" id="KW-0238">DNA-binding</keyword>
<dbReference type="InterPro" id="IPR016032">
    <property type="entry name" value="Sig_transdc_resp-reg_C-effctor"/>
</dbReference>
<dbReference type="Gene3D" id="3.30.450.80">
    <property type="entry name" value="Transcription factor LuxR-like, autoinducer-binding domain"/>
    <property type="match status" value="1"/>
</dbReference>
<dbReference type="EMBL" id="JACIEC010000004">
    <property type="protein sequence ID" value="MBB4144820.1"/>
    <property type="molecule type" value="Genomic_DNA"/>
</dbReference>
<gene>
    <name evidence="5" type="ORF">GGQ72_003377</name>
</gene>
<reference evidence="5 6" key="1">
    <citation type="submission" date="2020-08" db="EMBL/GenBank/DDBJ databases">
        <title>Genomic Encyclopedia of Type Strains, Phase IV (KMG-IV): sequencing the most valuable type-strain genomes for metagenomic binning, comparative biology and taxonomic classification.</title>
        <authorList>
            <person name="Goeker M."/>
        </authorList>
    </citation>
    <scope>NUCLEOTIDE SEQUENCE [LARGE SCALE GENOMIC DNA]</scope>
    <source>
        <strain evidence="5 6">DSM 29514</strain>
    </source>
</reference>
<sequence>MNIHSLVQFLAISHEAETASELVGELESLLNIHAFRYYGIWFHDKVFADTTDFMLTGRWPAGWRKHYAARKYASIDPLRRMLAVTQRPFRWKDAIAAYQDDPQQKKALRLLRDAAKNGLYDGYVFPIYGRTGLIGTMTIAGEPIDLSPVEICLFEAVARKSLWRLLELRGAAAELEKRTALEADLTQRQLEVLRLLCDGMTSNEIAKALEISNHTVDWYINVIQEKFNARNRQHVIAMAFRAGIVT</sequence>
<dbReference type="PANTHER" id="PTHR44688">
    <property type="entry name" value="DNA-BINDING TRANSCRIPTIONAL ACTIVATOR DEVR_DOSR"/>
    <property type="match status" value="1"/>
</dbReference>
<dbReference type="InterPro" id="IPR036693">
    <property type="entry name" value="TF_LuxR_autoind-bd_dom_sf"/>
</dbReference>
<dbReference type="SMART" id="SM00421">
    <property type="entry name" value="HTH_LUXR"/>
    <property type="match status" value="1"/>
</dbReference>
<dbReference type="SUPFAM" id="SSF46894">
    <property type="entry name" value="C-terminal effector domain of the bipartite response regulators"/>
    <property type="match status" value="1"/>
</dbReference>
<accession>A0A7W6PR33</accession>
<dbReference type="InterPro" id="IPR036388">
    <property type="entry name" value="WH-like_DNA-bd_sf"/>
</dbReference>
<keyword evidence="1" id="KW-0805">Transcription regulation</keyword>
<evidence type="ECO:0000256" key="1">
    <source>
        <dbReference type="ARBA" id="ARBA00023015"/>
    </source>
</evidence>
<dbReference type="AlphaFoldDB" id="A0A7W6PR33"/>
<keyword evidence="6" id="KW-1185">Reference proteome</keyword>
<evidence type="ECO:0000313" key="5">
    <source>
        <dbReference type="EMBL" id="MBB4144820.1"/>
    </source>
</evidence>
<comment type="caution">
    <text evidence="5">The sequence shown here is derived from an EMBL/GenBank/DDBJ whole genome shotgun (WGS) entry which is preliminary data.</text>
</comment>
<feature type="domain" description="HTH luxR-type" evidence="4">
    <location>
        <begin position="178"/>
        <end position="243"/>
    </location>
</feature>
<dbReference type="PANTHER" id="PTHR44688:SF16">
    <property type="entry name" value="DNA-BINDING TRANSCRIPTIONAL ACTIVATOR DEVR_DOSR"/>
    <property type="match status" value="1"/>
</dbReference>
<dbReference type="Proteomes" id="UP000519897">
    <property type="component" value="Unassembled WGS sequence"/>
</dbReference>
<evidence type="ECO:0000259" key="4">
    <source>
        <dbReference type="PROSITE" id="PS50043"/>
    </source>
</evidence>
<dbReference type="InterPro" id="IPR000792">
    <property type="entry name" value="Tscrpt_reg_LuxR_C"/>
</dbReference>
<dbReference type="Pfam" id="PF00196">
    <property type="entry name" value="GerE"/>
    <property type="match status" value="1"/>
</dbReference>
<keyword evidence="3" id="KW-0804">Transcription</keyword>
<dbReference type="RefSeq" id="WP_062556230.1">
    <property type="nucleotide sequence ID" value="NZ_CP049250.1"/>
</dbReference>
<organism evidence="5 6">
    <name type="scientific">Rhizobium rhizoryzae</name>
    <dbReference type="NCBI Taxonomy" id="451876"/>
    <lineage>
        <taxon>Bacteria</taxon>
        <taxon>Pseudomonadati</taxon>
        <taxon>Pseudomonadota</taxon>
        <taxon>Alphaproteobacteria</taxon>
        <taxon>Hyphomicrobiales</taxon>
        <taxon>Rhizobiaceae</taxon>
        <taxon>Rhizobium/Agrobacterium group</taxon>
        <taxon>Rhizobium</taxon>
    </lineage>
</organism>
<proteinExistence type="predicted"/>
<name>A0A7W6PR33_9HYPH</name>
<dbReference type="PROSITE" id="PS50043">
    <property type="entry name" value="HTH_LUXR_2"/>
    <property type="match status" value="1"/>
</dbReference>
<evidence type="ECO:0000256" key="3">
    <source>
        <dbReference type="ARBA" id="ARBA00023163"/>
    </source>
</evidence>
<dbReference type="PRINTS" id="PR00038">
    <property type="entry name" value="HTHLUXR"/>
</dbReference>
<dbReference type="GO" id="GO:0003677">
    <property type="term" value="F:DNA binding"/>
    <property type="evidence" value="ECO:0007669"/>
    <property type="project" value="UniProtKB-KW"/>
</dbReference>
<dbReference type="CDD" id="cd06170">
    <property type="entry name" value="LuxR_C_like"/>
    <property type="match status" value="1"/>
</dbReference>
<protein>
    <submittedName>
        <fullName evidence="5">LuxR family transcriptional regulator</fullName>
    </submittedName>
</protein>
<dbReference type="SUPFAM" id="SSF75516">
    <property type="entry name" value="Pheromone-binding domain of LuxR-like quorum-sensing transcription factors"/>
    <property type="match status" value="1"/>
</dbReference>
<dbReference type="GO" id="GO:0006355">
    <property type="term" value="P:regulation of DNA-templated transcription"/>
    <property type="evidence" value="ECO:0007669"/>
    <property type="project" value="InterPro"/>
</dbReference>
<dbReference type="Pfam" id="PF03472">
    <property type="entry name" value="Autoind_bind"/>
    <property type="match status" value="1"/>
</dbReference>
<evidence type="ECO:0000313" key="6">
    <source>
        <dbReference type="Proteomes" id="UP000519897"/>
    </source>
</evidence>
<evidence type="ECO:0000256" key="2">
    <source>
        <dbReference type="ARBA" id="ARBA00023125"/>
    </source>
</evidence>
<dbReference type="InterPro" id="IPR005143">
    <property type="entry name" value="TF_LuxR_autoind-bd_dom"/>
</dbReference>
<dbReference type="Gene3D" id="1.10.10.10">
    <property type="entry name" value="Winged helix-like DNA-binding domain superfamily/Winged helix DNA-binding domain"/>
    <property type="match status" value="1"/>
</dbReference>